<dbReference type="InterPro" id="IPR024072">
    <property type="entry name" value="DHFR-like_dom_sf"/>
</dbReference>
<evidence type="ECO:0000256" key="1">
    <source>
        <dbReference type="ARBA" id="ARBA00004903"/>
    </source>
</evidence>
<dbReference type="FunFam" id="3.40.430.10:FF:000002">
    <property type="entry name" value="Dihydrofolate reductase"/>
    <property type="match status" value="1"/>
</dbReference>
<dbReference type="PANTHER" id="PTHR48069:SF5">
    <property type="entry name" value="DIHYDROFOLATE REDUCTASE"/>
    <property type="match status" value="1"/>
</dbReference>
<comment type="catalytic activity">
    <reaction evidence="7">
        <text>(6S)-5,6,7,8-tetrahydrofolate + NADP(+) = 7,8-dihydrofolate + NADPH + H(+)</text>
        <dbReference type="Rhea" id="RHEA:15009"/>
        <dbReference type="ChEBI" id="CHEBI:15378"/>
        <dbReference type="ChEBI" id="CHEBI:57451"/>
        <dbReference type="ChEBI" id="CHEBI:57453"/>
        <dbReference type="ChEBI" id="CHEBI:57783"/>
        <dbReference type="ChEBI" id="CHEBI:58349"/>
        <dbReference type="EC" id="1.5.1.3"/>
    </reaction>
</comment>
<dbReference type="GO" id="GO:0006730">
    <property type="term" value="P:one-carbon metabolic process"/>
    <property type="evidence" value="ECO:0007669"/>
    <property type="project" value="UniProtKB-KW"/>
</dbReference>
<dbReference type="EC" id="1.5.1.3" evidence="3"/>
<dbReference type="GO" id="GO:0046654">
    <property type="term" value="P:tetrahydrofolate biosynthetic process"/>
    <property type="evidence" value="ECO:0007669"/>
    <property type="project" value="InterPro"/>
</dbReference>
<proteinExistence type="inferred from homology"/>
<dbReference type="CDD" id="cd00209">
    <property type="entry name" value="DHFR"/>
    <property type="match status" value="1"/>
</dbReference>
<dbReference type="Proteomes" id="UP001460270">
    <property type="component" value="Unassembled WGS sequence"/>
</dbReference>
<sequence>MEKSRETQRKPVRLIAAACRGLGIGKDGFLPWHLPCEFQYFLKNVTGVSKPGKMNMLVWGKRCWYSNPEDMFPLANTLHVVLSNTLEAAPKHAHFLCKDFESALILASQPPLSDIVETIWVVGGTQVYKEGMMHPWCDLIYLTDVMATFDCDVFFPEFDKSIFQLQDKFPGVPCEIQEENGIQYKFEVFKKKDGHIEKNHG</sequence>
<comment type="similarity">
    <text evidence="2">Belongs to the dihydrofolate reductase family.</text>
</comment>
<evidence type="ECO:0000313" key="10">
    <source>
        <dbReference type="Proteomes" id="UP001460270"/>
    </source>
</evidence>
<organism evidence="9 10">
    <name type="scientific">Mugilogobius chulae</name>
    <name type="common">yellowstripe goby</name>
    <dbReference type="NCBI Taxonomy" id="88201"/>
    <lineage>
        <taxon>Eukaryota</taxon>
        <taxon>Metazoa</taxon>
        <taxon>Chordata</taxon>
        <taxon>Craniata</taxon>
        <taxon>Vertebrata</taxon>
        <taxon>Euteleostomi</taxon>
        <taxon>Actinopterygii</taxon>
        <taxon>Neopterygii</taxon>
        <taxon>Teleostei</taxon>
        <taxon>Neoteleostei</taxon>
        <taxon>Acanthomorphata</taxon>
        <taxon>Gobiaria</taxon>
        <taxon>Gobiiformes</taxon>
        <taxon>Gobioidei</taxon>
        <taxon>Gobiidae</taxon>
        <taxon>Gobionellinae</taxon>
        <taxon>Mugilogobius</taxon>
    </lineage>
</organism>
<dbReference type="GO" id="GO:0046452">
    <property type="term" value="P:dihydrofolate metabolic process"/>
    <property type="evidence" value="ECO:0007669"/>
    <property type="project" value="TreeGrafter"/>
</dbReference>
<dbReference type="GO" id="GO:0005739">
    <property type="term" value="C:mitochondrion"/>
    <property type="evidence" value="ECO:0007669"/>
    <property type="project" value="TreeGrafter"/>
</dbReference>
<evidence type="ECO:0000256" key="4">
    <source>
        <dbReference type="ARBA" id="ARBA00022563"/>
    </source>
</evidence>
<evidence type="ECO:0000256" key="2">
    <source>
        <dbReference type="ARBA" id="ARBA00009539"/>
    </source>
</evidence>
<dbReference type="SUPFAM" id="SSF53597">
    <property type="entry name" value="Dihydrofolate reductase-like"/>
    <property type="match status" value="1"/>
</dbReference>
<dbReference type="InterPro" id="IPR001796">
    <property type="entry name" value="DHFR_dom"/>
</dbReference>
<dbReference type="GO" id="GO:0046655">
    <property type="term" value="P:folic acid metabolic process"/>
    <property type="evidence" value="ECO:0007669"/>
    <property type="project" value="TreeGrafter"/>
</dbReference>
<evidence type="ECO:0000259" key="8">
    <source>
        <dbReference type="PROSITE" id="PS51330"/>
    </source>
</evidence>
<reference evidence="10" key="1">
    <citation type="submission" date="2024-04" db="EMBL/GenBank/DDBJ databases">
        <title>Salinicola lusitanus LLJ914,a marine bacterium isolated from the Okinawa Trough.</title>
        <authorList>
            <person name="Li J."/>
        </authorList>
    </citation>
    <scope>NUCLEOTIDE SEQUENCE [LARGE SCALE GENOMIC DNA]</scope>
</reference>
<feature type="domain" description="DHFR" evidence="8">
    <location>
        <begin position="11"/>
        <end position="191"/>
    </location>
</feature>
<dbReference type="Pfam" id="PF00186">
    <property type="entry name" value="DHFR_1"/>
    <property type="match status" value="1"/>
</dbReference>
<dbReference type="InterPro" id="IPR012259">
    <property type="entry name" value="DHFR"/>
</dbReference>
<dbReference type="EMBL" id="JBBPFD010000017">
    <property type="protein sequence ID" value="KAK7891683.1"/>
    <property type="molecule type" value="Genomic_DNA"/>
</dbReference>
<dbReference type="AlphaFoldDB" id="A0AAW0NFD6"/>
<evidence type="ECO:0000256" key="6">
    <source>
        <dbReference type="ARBA" id="ARBA00023002"/>
    </source>
</evidence>
<dbReference type="PROSITE" id="PS51330">
    <property type="entry name" value="DHFR_2"/>
    <property type="match status" value="1"/>
</dbReference>
<accession>A0AAW0NFD6</accession>
<keyword evidence="4" id="KW-0554">One-carbon metabolism</keyword>
<comment type="pathway">
    <text evidence="1">Cofactor biosynthesis; tetrahydrofolate biosynthesis; 5,6,7,8-tetrahydrofolate from 7,8-dihydrofolate: step 1/1.</text>
</comment>
<protein>
    <recommendedName>
        <fullName evidence="3">dihydrofolate reductase</fullName>
        <ecNumber evidence="3">1.5.1.3</ecNumber>
    </recommendedName>
</protein>
<dbReference type="PRINTS" id="PR00070">
    <property type="entry name" value="DHFR"/>
</dbReference>
<keyword evidence="5" id="KW-0521">NADP</keyword>
<evidence type="ECO:0000256" key="3">
    <source>
        <dbReference type="ARBA" id="ARBA00012856"/>
    </source>
</evidence>
<keyword evidence="6" id="KW-0560">Oxidoreductase</keyword>
<dbReference type="Gene3D" id="3.40.430.10">
    <property type="entry name" value="Dihydrofolate Reductase, subunit A"/>
    <property type="match status" value="1"/>
</dbReference>
<comment type="caution">
    <text evidence="9">The sequence shown here is derived from an EMBL/GenBank/DDBJ whole genome shotgun (WGS) entry which is preliminary data.</text>
</comment>
<name>A0AAW0NFD6_9GOBI</name>
<dbReference type="GO" id="GO:0004146">
    <property type="term" value="F:dihydrofolate reductase activity"/>
    <property type="evidence" value="ECO:0007669"/>
    <property type="project" value="UniProtKB-EC"/>
</dbReference>
<evidence type="ECO:0000256" key="7">
    <source>
        <dbReference type="ARBA" id="ARBA00048873"/>
    </source>
</evidence>
<dbReference type="GO" id="GO:0050661">
    <property type="term" value="F:NADP binding"/>
    <property type="evidence" value="ECO:0007669"/>
    <property type="project" value="InterPro"/>
</dbReference>
<gene>
    <name evidence="9" type="ORF">WMY93_023646</name>
</gene>
<evidence type="ECO:0000313" key="9">
    <source>
        <dbReference type="EMBL" id="KAK7891683.1"/>
    </source>
</evidence>
<evidence type="ECO:0000256" key="5">
    <source>
        <dbReference type="ARBA" id="ARBA00022857"/>
    </source>
</evidence>
<keyword evidence="10" id="KW-1185">Reference proteome</keyword>
<dbReference type="PANTHER" id="PTHR48069">
    <property type="entry name" value="DIHYDROFOLATE REDUCTASE"/>
    <property type="match status" value="1"/>
</dbReference>